<evidence type="ECO:0000313" key="2">
    <source>
        <dbReference type="EMBL" id="RIH85569.1"/>
    </source>
</evidence>
<feature type="transmembrane region" description="Helical" evidence="1">
    <location>
        <begin position="148"/>
        <end position="174"/>
    </location>
</feature>
<organism evidence="2 3">
    <name type="scientific">Calidithermus roseus</name>
    <dbReference type="NCBI Taxonomy" id="1644118"/>
    <lineage>
        <taxon>Bacteria</taxon>
        <taxon>Thermotogati</taxon>
        <taxon>Deinococcota</taxon>
        <taxon>Deinococci</taxon>
        <taxon>Thermales</taxon>
        <taxon>Thermaceae</taxon>
        <taxon>Calidithermus</taxon>
    </lineage>
</organism>
<accession>A0A399ERA3</accession>
<proteinExistence type="predicted"/>
<dbReference type="OrthoDB" id="9788195at2"/>
<keyword evidence="1" id="KW-1133">Transmembrane helix</keyword>
<feature type="transmembrane region" description="Helical" evidence="1">
    <location>
        <begin position="202"/>
        <end position="223"/>
    </location>
</feature>
<feature type="transmembrane region" description="Helical" evidence="1">
    <location>
        <begin position="118"/>
        <end position="136"/>
    </location>
</feature>
<keyword evidence="1" id="KW-0472">Membrane</keyword>
<protein>
    <submittedName>
        <fullName evidence="2">ABC-2 family transporter protein</fullName>
    </submittedName>
</protein>
<dbReference type="PANTHER" id="PTHR36833">
    <property type="entry name" value="SLR0610 PROTEIN-RELATED"/>
    <property type="match status" value="1"/>
</dbReference>
<dbReference type="EMBL" id="QWLA01000040">
    <property type="protein sequence ID" value="RIH85569.1"/>
    <property type="molecule type" value="Genomic_DNA"/>
</dbReference>
<keyword evidence="3" id="KW-1185">Reference proteome</keyword>
<dbReference type="PANTHER" id="PTHR36833:SF1">
    <property type="entry name" value="INTEGRAL MEMBRANE TRANSPORT PROTEIN"/>
    <property type="match status" value="1"/>
</dbReference>
<dbReference type="RefSeq" id="WP_013012846.1">
    <property type="nucleotide sequence ID" value="NZ_QWLA01000040.1"/>
</dbReference>
<feature type="transmembrane region" description="Helical" evidence="1">
    <location>
        <begin position="235"/>
        <end position="256"/>
    </location>
</feature>
<keyword evidence="1" id="KW-0812">Transmembrane</keyword>
<evidence type="ECO:0000256" key="1">
    <source>
        <dbReference type="SAM" id="Phobius"/>
    </source>
</evidence>
<dbReference type="Pfam" id="PF06182">
    <property type="entry name" value="ABC2_membrane_6"/>
    <property type="match status" value="1"/>
</dbReference>
<dbReference type="AlphaFoldDB" id="A0A399ERA3"/>
<dbReference type="InterPro" id="IPR010390">
    <property type="entry name" value="ABC-2_transporter-like"/>
</dbReference>
<name>A0A399ERA3_9DEIN</name>
<comment type="caution">
    <text evidence="2">The sequence shown here is derived from an EMBL/GenBank/DDBJ whole genome shotgun (WGS) entry which is preliminary data.</text>
</comment>
<evidence type="ECO:0000313" key="3">
    <source>
        <dbReference type="Proteomes" id="UP000265341"/>
    </source>
</evidence>
<feature type="transmembrane region" description="Helical" evidence="1">
    <location>
        <begin position="27"/>
        <end position="51"/>
    </location>
</feature>
<dbReference type="Proteomes" id="UP000265341">
    <property type="component" value="Unassembled WGS sequence"/>
</dbReference>
<reference evidence="2 3" key="1">
    <citation type="submission" date="2018-08" db="EMBL/GenBank/DDBJ databases">
        <title>Meiothermus roseus NBRC 110900 genome sequencing project.</title>
        <authorList>
            <person name="Da Costa M.S."/>
            <person name="Albuquerque L."/>
            <person name="Raposo P."/>
            <person name="Froufe H.J.C."/>
            <person name="Barroso C.S."/>
            <person name="Egas C."/>
        </authorList>
    </citation>
    <scope>NUCLEOTIDE SEQUENCE [LARGE SCALE GENOMIC DNA]</scope>
    <source>
        <strain evidence="2 3">NBRC 110900</strain>
    </source>
</reference>
<gene>
    <name evidence="2" type="ORF">Mrose_02133</name>
</gene>
<sequence length="265" mass="28768">MTHYLALALAALRLQFATWKQYRVDYTAGVLTVLLEQALTLVLFSVIFTHVPQVRGWTFPEMLVLYGLNRMALGLADTLGESLWWVGSYAQDGSLLLYKLRPLGVLFQLLTERIHFERISGCLTGLILVLHGASAAGVEWTAGKVATVLLFVLLGAFIYLGLMILGAAVAMRVIGSLDAITTLWSLTEFAKYPLPIFGRTGAFLLTFVVPLALTGYVPAALLLDEHTRTAGTIALAEALVAAGAFFGLCLLAWSWALRAYEGTGN</sequence>